<dbReference type="STRING" id="314230.DSM3645_05050"/>
<evidence type="ECO:0000313" key="3">
    <source>
        <dbReference type="Proteomes" id="UP000004358"/>
    </source>
</evidence>
<comment type="caution">
    <text evidence="2">The sequence shown here is derived from an EMBL/GenBank/DDBJ whole genome shotgun (WGS) entry which is preliminary data.</text>
</comment>
<proteinExistence type="predicted"/>
<feature type="chain" id="PRO_5002665314" description="Carboxypeptidase regulatory-like domain-containing protein" evidence="1">
    <location>
        <begin position="22"/>
        <end position="134"/>
    </location>
</feature>
<dbReference type="AlphaFoldDB" id="A3ZTR0"/>
<protein>
    <recommendedName>
        <fullName evidence="4">Carboxypeptidase regulatory-like domain-containing protein</fullName>
    </recommendedName>
</protein>
<dbReference type="HOGENOM" id="CLU_1892125_0_0_0"/>
<reference evidence="2 3" key="1">
    <citation type="submission" date="2006-02" db="EMBL/GenBank/DDBJ databases">
        <authorList>
            <person name="Amann R."/>
            <person name="Ferriera S."/>
            <person name="Johnson J."/>
            <person name="Kravitz S."/>
            <person name="Halpern A."/>
            <person name="Remington K."/>
            <person name="Beeson K."/>
            <person name="Tran B."/>
            <person name="Rogers Y.-H."/>
            <person name="Friedman R."/>
            <person name="Venter J.C."/>
        </authorList>
    </citation>
    <scope>NUCLEOTIDE SEQUENCE [LARGE SCALE GENOMIC DNA]</scope>
    <source>
        <strain evidence="2 3">DSM 3645</strain>
    </source>
</reference>
<feature type="signal peptide" evidence="1">
    <location>
        <begin position="1"/>
        <end position="21"/>
    </location>
</feature>
<evidence type="ECO:0008006" key="4">
    <source>
        <dbReference type="Google" id="ProtNLM"/>
    </source>
</evidence>
<dbReference type="RefSeq" id="WP_002654606.1">
    <property type="nucleotide sequence ID" value="NZ_CH672377.1"/>
</dbReference>
<dbReference type="PROSITE" id="PS51257">
    <property type="entry name" value="PROKAR_LIPOPROTEIN"/>
    <property type="match status" value="1"/>
</dbReference>
<dbReference type="EMBL" id="AANZ01000011">
    <property type="protein sequence ID" value="EAQ79962.1"/>
    <property type="molecule type" value="Genomic_DNA"/>
</dbReference>
<organism evidence="2 3">
    <name type="scientific">Blastopirellula marina DSM 3645</name>
    <dbReference type="NCBI Taxonomy" id="314230"/>
    <lineage>
        <taxon>Bacteria</taxon>
        <taxon>Pseudomonadati</taxon>
        <taxon>Planctomycetota</taxon>
        <taxon>Planctomycetia</taxon>
        <taxon>Pirellulales</taxon>
        <taxon>Pirellulaceae</taxon>
        <taxon>Blastopirellula</taxon>
    </lineage>
</organism>
<sequence length="134" mass="14339">MLRLSLLVAIFATPILTGCGASGPTYHTVAGRVTLDGQPIAAGRILLRDPTRQVGSVEAAIVDGRFEVKALPGPKRVEISAQKEVPLPGGKTNIEGDSTRFVEAVPTRYNKSSTLELIVAEDLENQDFELKSQP</sequence>
<gene>
    <name evidence="2" type="ORF">DSM3645_05050</name>
</gene>
<keyword evidence="1" id="KW-0732">Signal</keyword>
<name>A3ZTR0_9BACT</name>
<accession>A3ZTR0</accession>
<evidence type="ECO:0000256" key="1">
    <source>
        <dbReference type="SAM" id="SignalP"/>
    </source>
</evidence>
<dbReference type="Proteomes" id="UP000004358">
    <property type="component" value="Unassembled WGS sequence"/>
</dbReference>
<evidence type="ECO:0000313" key="2">
    <source>
        <dbReference type="EMBL" id="EAQ79962.1"/>
    </source>
</evidence>